<keyword evidence="10" id="KW-0902">Two-component regulatory system</keyword>
<dbReference type="GO" id="GO:0000155">
    <property type="term" value="F:phosphorelay sensor kinase activity"/>
    <property type="evidence" value="ECO:0007669"/>
    <property type="project" value="InterPro"/>
</dbReference>
<dbReference type="SMART" id="SM00304">
    <property type="entry name" value="HAMP"/>
    <property type="match status" value="1"/>
</dbReference>
<dbReference type="EC" id="2.7.13.3" evidence="4"/>
<dbReference type="CDD" id="cd00082">
    <property type="entry name" value="HisKA"/>
    <property type="match status" value="1"/>
</dbReference>
<dbReference type="CDD" id="cd00075">
    <property type="entry name" value="HATPase"/>
    <property type="match status" value="1"/>
</dbReference>
<comment type="caution">
    <text evidence="14">The sequence shown here is derived from an EMBL/GenBank/DDBJ whole genome shotgun (WGS) entry which is preliminary data.</text>
</comment>
<dbReference type="FunFam" id="1.10.287.130:FF:000001">
    <property type="entry name" value="Two-component sensor histidine kinase"/>
    <property type="match status" value="1"/>
</dbReference>
<comment type="subcellular location">
    <subcellularLocation>
        <location evidence="3">Cell membrane</location>
    </subcellularLocation>
</comment>
<dbReference type="Gene3D" id="6.10.340.10">
    <property type="match status" value="1"/>
</dbReference>
<dbReference type="EMBL" id="LQOJ01000036">
    <property type="protein sequence ID" value="ORV03616.1"/>
    <property type="molecule type" value="Genomic_DNA"/>
</dbReference>
<comment type="cofactor">
    <cofactor evidence="2">
        <name>a divalent metal cation</name>
        <dbReference type="ChEBI" id="CHEBI:60240"/>
    </cofactor>
</comment>
<evidence type="ECO:0000256" key="8">
    <source>
        <dbReference type="ARBA" id="ARBA00022777"/>
    </source>
</evidence>
<dbReference type="InterPro" id="IPR003660">
    <property type="entry name" value="HAMP_dom"/>
</dbReference>
<dbReference type="PANTHER" id="PTHR45436:SF5">
    <property type="entry name" value="SENSOR HISTIDINE KINASE TRCS"/>
    <property type="match status" value="1"/>
</dbReference>
<protein>
    <recommendedName>
        <fullName evidence="4">histidine kinase</fullName>
        <ecNumber evidence="4">2.7.13.3</ecNumber>
    </recommendedName>
</protein>
<dbReference type="InterPro" id="IPR036890">
    <property type="entry name" value="HATPase_C_sf"/>
</dbReference>
<evidence type="ECO:0000256" key="12">
    <source>
        <dbReference type="SAM" id="MobiDB-lite"/>
    </source>
</evidence>
<keyword evidence="9 13" id="KW-1133">Transmembrane helix</keyword>
<dbReference type="InterPro" id="IPR003594">
    <property type="entry name" value="HATPase_dom"/>
</dbReference>
<sequence>MCSSRPAEHRGRWWPGGWSLRTRLLFGQVGLLALVCLGIGLGAELALRGYLLHQLDGQVHEVARRSAVLSGLPPPRPAMARELGQHPGPGPAFLDAPGQPIGVVAAVVDDRPGSIRLLSAGKLTRNGERIGLSPAAQDQLLQFALESEPPPPPPPGAGRDGRPEPGRRPVTVDLDGVGSYRLSTEHDRFGRLTVSGLPTAGLDATLLRVLWTLVVLSGVALLIASVLGVLITRRALAPLTRVAATARRVAGLPLDRGEVELPVRVPERDADPRTEVGQMGSALNRMLEHIAAALSTRQASETRVRTFVADASHELRTPLAAIRGYTELARRRDDELPPEVAHALGRVASESDRMTHLVEDLLLLARLDSGRPLERDEVDLSHLAVDAVSDAHVAGPEHVWKLELSAEPVLVTGDAMRLQQVLGNLLTNARLHTPAGTTVRLALARDDRGAVLTVADDGPGIPAELQPEVFERFSRGDSSRSRRDGGTGLGLAIVAAVVRAHHGGIELNSASGSTEFVIRLP</sequence>
<dbReference type="OrthoDB" id="9786919at2"/>
<dbReference type="GO" id="GO:0005509">
    <property type="term" value="F:calcium ion binding"/>
    <property type="evidence" value="ECO:0007669"/>
    <property type="project" value="UniProtKB-ARBA"/>
</dbReference>
<dbReference type="SMART" id="SM00387">
    <property type="entry name" value="HATPase_c"/>
    <property type="match status" value="1"/>
</dbReference>
<dbReference type="InterPro" id="IPR003661">
    <property type="entry name" value="HisK_dim/P_dom"/>
</dbReference>
<dbReference type="InterPro" id="IPR050428">
    <property type="entry name" value="TCS_sensor_his_kinase"/>
</dbReference>
<dbReference type="FunFam" id="3.30.565.10:FF:000006">
    <property type="entry name" value="Sensor histidine kinase WalK"/>
    <property type="match status" value="1"/>
</dbReference>
<reference evidence="14 15" key="1">
    <citation type="submission" date="2016-01" db="EMBL/GenBank/DDBJ databases">
        <title>The new phylogeny of the genus Mycobacterium.</title>
        <authorList>
            <person name="Tarcisio F."/>
            <person name="Conor M."/>
            <person name="Antonella G."/>
            <person name="Elisabetta G."/>
            <person name="Giulia F.S."/>
            <person name="Sara T."/>
            <person name="Anna F."/>
            <person name="Clotilde B."/>
            <person name="Roberto B."/>
            <person name="Veronica D.S."/>
            <person name="Fabio R."/>
            <person name="Monica P."/>
            <person name="Olivier J."/>
            <person name="Enrico T."/>
            <person name="Nicola S."/>
        </authorList>
    </citation>
    <scope>NUCLEOTIDE SEQUENCE [LARGE SCALE GENOMIC DNA]</scope>
    <source>
        <strain evidence="14 15">DSM 44179</strain>
    </source>
</reference>
<dbReference type="InterPro" id="IPR004358">
    <property type="entry name" value="Sig_transdc_His_kin-like_C"/>
</dbReference>
<keyword evidence="7 13" id="KW-0812">Transmembrane</keyword>
<evidence type="ECO:0000256" key="1">
    <source>
        <dbReference type="ARBA" id="ARBA00000085"/>
    </source>
</evidence>
<evidence type="ECO:0000256" key="10">
    <source>
        <dbReference type="ARBA" id="ARBA00023012"/>
    </source>
</evidence>
<evidence type="ECO:0000256" key="2">
    <source>
        <dbReference type="ARBA" id="ARBA00001968"/>
    </source>
</evidence>
<dbReference type="Gene3D" id="3.30.565.10">
    <property type="entry name" value="Histidine kinase-like ATPase, C-terminal domain"/>
    <property type="match status" value="1"/>
</dbReference>
<dbReference type="SUPFAM" id="SSF47384">
    <property type="entry name" value="Homodimeric domain of signal transducing histidine kinase"/>
    <property type="match status" value="1"/>
</dbReference>
<dbReference type="RefSeq" id="WP_085095531.1">
    <property type="nucleotide sequence ID" value="NZ_AP022603.1"/>
</dbReference>
<dbReference type="InterPro" id="IPR036097">
    <property type="entry name" value="HisK_dim/P_sf"/>
</dbReference>
<feature type="transmembrane region" description="Helical" evidence="13">
    <location>
        <begin position="209"/>
        <end position="231"/>
    </location>
</feature>
<evidence type="ECO:0000256" key="7">
    <source>
        <dbReference type="ARBA" id="ARBA00022692"/>
    </source>
</evidence>
<dbReference type="Pfam" id="PF00672">
    <property type="entry name" value="HAMP"/>
    <property type="match status" value="1"/>
</dbReference>
<gene>
    <name evidence="14" type="ORF">AWC04_09745</name>
</gene>
<evidence type="ECO:0000313" key="14">
    <source>
        <dbReference type="EMBL" id="ORV03616.1"/>
    </source>
</evidence>
<dbReference type="Pfam" id="PF02518">
    <property type="entry name" value="HATPase_c"/>
    <property type="match status" value="1"/>
</dbReference>
<keyword evidence="5" id="KW-0597">Phosphoprotein</keyword>
<evidence type="ECO:0000256" key="9">
    <source>
        <dbReference type="ARBA" id="ARBA00022989"/>
    </source>
</evidence>
<evidence type="ECO:0000256" key="11">
    <source>
        <dbReference type="ARBA" id="ARBA00023136"/>
    </source>
</evidence>
<dbReference type="SUPFAM" id="SSF55874">
    <property type="entry name" value="ATPase domain of HSP90 chaperone/DNA topoisomerase II/histidine kinase"/>
    <property type="match status" value="1"/>
</dbReference>
<keyword evidence="6" id="KW-0808">Transferase</keyword>
<dbReference type="CDD" id="cd06225">
    <property type="entry name" value="HAMP"/>
    <property type="match status" value="1"/>
</dbReference>
<keyword evidence="8 14" id="KW-0418">Kinase</keyword>
<dbReference type="PANTHER" id="PTHR45436">
    <property type="entry name" value="SENSOR HISTIDINE KINASE YKOH"/>
    <property type="match status" value="1"/>
</dbReference>
<feature type="region of interest" description="Disordered" evidence="12">
    <location>
        <begin position="145"/>
        <end position="174"/>
    </location>
</feature>
<accession>A0A1X1RDV9</accession>
<dbReference type="Gene3D" id="1.10.287.130">
    <property type="match status" value="1"/>
</dbReference>
<evidence type="ECO:0000256" key="4">
    <source>
        <dbReference type="ARBA" id="ARBA00012438"/>
    </source>
</evidence>
<evidence type="ECO:0000256" key="3">
    <source>
        <dbReference type="ARBA" id="ARBA00004236"/>
    </source>
</evidence>
<evidence type="ECO:0000256" key="5">
    <source>
        <dbReference type="ARBA" id="ARBA00022553"/>
    </source>
</evidence>
<dbReference type="PRINTS" id="PR00344">
    <property type="entry name" value="BCTRLSENSOR"/>
</dbReference>
<dbReference type="AlphaFoldDB" id="A0A1X1RDV9"/>
<name>A0A1X1RDV9_MYCFA</name>
<dbReference type="SMART" id="SM00388">
    <property type="entry name" value="HisKA"/>
    <property type="match status" value="1"/>
</dbReference>
<dbReference type="PROSITE" id="PS50885">
    <property type="entry name" value="HAMP"/>
    <property type="match status" value="1"/>
</dbReference>
<evidence type="ECO:0000313" key="15">
    <source>
        <dbReference type="Proteomes" id="UP000193484"/>
    </source>
</evidence>
<proteinExistence type="predicted"/>
<dbReference type="STRING" id="1793.AWC04_09745"/>
<dbReference type="PROSITE" id="PS50109">
    <property type="entry name" value="HIS_KIN"/>
    <property type="match status" value="1"/>
</dbReference>
<organism evidence="14 15">
    <name type="scientific">Mycolicibacterium fallax</name>
    <name type="common">Mycobacterium fallax</name>
    <dbReference type="NCBI Taxonomy" id="1793"/>
    <lineage>
        <taxon>Bacteria</taxon>
        <taxon>Bacillati</taxon>
        <taxon>Actinomycetota</taxon>
        <taxon>Actinomycetes</taxon>
        <taxon>Mycobacteriales</taxon>
        <taxon>Mycobacteriaceae</taxon>
        <taxon>Mycolicibacterium</taxon>
    </lineage>
</organism>
<keyword evidence="15" id="KW-1185">Reference proteome</keyword>
<comment type="catalytic activity">
    <reaction evidence="1">
        <text>ATP + protein L-histidine = ADP + protein N-phospho-L-histidine.</text>
        <dbReference type="EC" id="2.7.13.3"/>
    </reaction>
</comment>
<evidence type="ECO:0000256" key="13">
    <source>
        <dbReference type="SAM" id="Phobius"/>
    </source>
</evidence>
<dbReference type="GO" id="GO:0005886">
    <property type="term" value="C:plasma membrane"/>
    <property type="evidence" value="ECO:0007669"/>
    <property type="project" value="UniProtKB-SubCell"/>
</dbReference>
<dbReference type="Proteomes" id="UP000193484">
    <property type="component" value="Unassembled WGS sequence"/>
</dbReference>
<dbReference type="Pfam" id="PF00512">
    <property type="entry name" value="HisKA"/>
    <property type="match status" value="1"/>
</dbReference>
<dbReference type="InterPro" id="IPR005467">
    <property type="entry name" value="His_kinase_dom"/>
</dbReference>
<keyword evidence="11 13" id="KW-0472">Membrane</keyword>
<evidence type="ECO:0000256" key="6">
    <source>
        <dbReference type="ARBA" id="ARBA00022679"/>
    </source>
</evidence>